<dbReference type="EMBL" id="KK107837">
    <property type="protein sequence ID" value="EZA47527.1"/>
    <property type="molecule type" value="Genomic_DNA"/>
</dbReference>
<evidence type="ECO:0000313" key="1">
    <source>
        <dbReference type="EMBL" id="EZA47527.1"/>
    </source>
</evidence>
<name>A0A026VUV0_OOCBI</name>
<gene>
    <name evidence="1" type="ORF">X777_16241</name>
</gene>
<accession>A0A026VUV0</accession>
<proteinExistence type="predicted"/>
<organism evidence="1 2">
    <name type="scientific">Ooceraea biroi</name>
    <name type="common">Clonal raider ant</name>
    <name type="synonym">Cerapachys biroi</name>
    <dbReference type="NCBI Taxonomy" id="2015173"/>
    <lineage>
        <taxon>Eukaryota</taxon>
        <taxon>Metazoa</taxon>
        <taxon>Ecdysozoa</taxon>
        <taxon>Arthropoda</taxon>
        <taxon>Hexapoda</taxon>
        <taxon>Insecta</taxon>
        <taxon>Pterygota</taxon>
        <taxon>Neoptera</taxon>
        <taxon>Endopterygota</taxon>
        <taxon>Hymenoptera</taxon>
        <taxon>Apocrita</taxon>
        <taxon>Aculeata</taxon>
        <taxon>Formicoidea</taxon>
        <taxon>Formicidae</taxon>
        <taxon>Dorylinae</taxon>
        <taxon>Ooceraea</taxon>
    </lineage>
</organism>
<dbReference type="Proteomes" id="UP000053097">
    <property type="component" value="Unassembled WGS sequence"/>
</dbReference>
<keyword evidence="2" id="KW-1185">Reference proteome</keyword>
<dbReference type="AlphaFoldDB" id="A0A026VUV0"/>
<reference evidence="1 2" key="1">
    <citation type="journal article" date="2014" name="Curr. Biol.">
        <title>The genome of the clonal raider ant Cerapachys biroi.</title>
        <authorList>
            <person name="Oxley P.R."/>
            <person name="Ji L."/>
            <person name="Fetter-Pruneda I."/>
            <person name="McKenzie S.K."/>
            <person name="Li C."/>
            <person name="Hu H."/>
            <person name="Zhang G."/>
            <person name="Kronauer D.J."/>
        </authorList>
    </citation>
    <scope>NUCLEOTIDE SEQUENCE [LARGE SCALE GENOMIC DNA]</scope>
</reference>
<evidence type="ECO:0000313" key="2">
    <source>
        <dbReference type="Proteomes" id="UP000053097"/>
    </source>
</evidence>
<sequence>MTPPLPGRPVSPIKAKSISFAANRPSAIAHTTRDCPRLQSIVEKYIIKCISN</sequence>
<protein>
    <submittedName>
        <fullName evidence="1">Uncharacterized protein</fullName>
    </submittedName>
</protein>